<evidence type="ECO:0000256" key="2">
    <source>
        <dbReference type="SAM" id="MobiDB-lite"/>
    </source>
</evidence>
<dbReference type="GO" id="GO:0016616">
    <property type="term" value="F:oxidoreductase activity, acting on the CH-OH group of donors, NAD or NADP as acceptor"/>
    <property type="evidence" value="ECO:0007669"/>
    <property type="project" value="TreeGrafter"/>
</dbReference>
<feature type="compositionally biased region" description="Pro residues" evidence="2">
    <location>
        <begin position="8"/>
        <end position="19"/>
    </location>
</feature>
<sequence>MLASSPSNPRPSPPPPPPSIYTYKTTRARPHSSQPKPPPLPLSFSVKPSPMAPASLHSTHKTVCVMDAAGRVGAAVAERLLQRGYTVHAATQGDPRGLLKLLPSGGDAGKRLKVFWSDPFDYPSLLDAMKGCSGLFYSFEPPPEQPSYDKLATSPLAHVATRYSSGTRCAQYLPHGVPQHLSRFQLPFTEGELLVGSKAVPLCAELAVTGTGEEMAMHRHKQTHKHLKCVLIVLESFHHVMILELRNLDSQLMEHMVEVEVRAAHNVLEACAHTETLEKVVFTSSVTAVVWTENRRLAAGVDERNWSEPQFCQKFKLWHALAKTLAEKTAWALAMDRDVNMVTINVGLLTGSGLSIANPYLKGAAEMYDDGVLVTADDRFLADAHICVFEDSTSFGRYLCFNHVICCPNDAVDFAKMIAPAMPHLPSSDGLKTIPQRIQCKKLNKFMVDFDSGLAKQAVH</sequence>
<evidence type="ECO:0000256" key="1">
    <source>
        <dbReference type="ARBA" id="ARBA00023002"/>
    </source>
</evidence>
<dbReference type="PANTHER" id="PTHR10366:SF749">
    <property type="entry name" value="NAD DEPENDENT EPIMERASE_DEHYDRATASE FAMILY PROTEIN, EXPRESSED"/>
    <property type="match status" value="1"/>
</dbReference>
<evidence type="ECO:0000313" key="3">
    <source>
        <dbReference type="EMBL" id="MQM11247.1"/>
    </source>
</evidence>
<keyword evidence="1" id="KW-0560">Oxidoreductase</keyword>
<protein>
    <submittedName>
        <fullName evidence="3">Uncharacterized protein</fullName>
    </submittedName>
</protein>
<dbReference type="SUPFAM" id="SSF51735">
    <property type="entry name" value="NAD(P)-binding Rossmann-fold domains"/>
    <property type="match status" value="1"/>
</dbReference>
<gene>
    <name evidence="3" type="ORF">Taro_044155</name>
</gene>
<dbReference type="Proteomes" id="UP000652761">
    <property type="component" value="Unassembled WGS sequence"/>
</dbReference>
<comment type="caution">
    <text evidence="3">The sequence shown here is derived from an EMBL/GenBank/DDBJ whole genome shotgun (WGS) entry which is preliminary data.</text>
</comment>
<name>A0A843WTA4_COLES</name>
<keyword evidence="4" id="KW-1185">Reference proteome</keyword>
<organism evidence="3 4">
    <name type="scientific">Colocasia esculenta</name>
    <name type="common">Wild taro</name>
    <name type="synonym">Arum esculentum</name>
    <dbReference type="NCBI Taxonomy" id="4460"/>
    <lineage>
        <taxon>Eukaryota</taxon>
        <taxon>Viridiplantae</taxon>
        <taxon>Streptophyta</taxon>
        <taxon>Embryophyta</taxon>
        <taxon>Tracheophyta</taxon>
        <taxon>Spermatophyta</taxon>
        <taxon>Magnoliopsida</taxon>
        <taxon>Liliopsida</taxon>
        <taxon>Araceae</taxon>
        <taxon>Aroideae</taxon>
        <taxon>Colocasieae</taxon>
        <taxon>Colocasia</taxon>
    </lineage>
</organism>
<proteinExistence type="predicted"/>
<feature type="region of interest" description="Disordered" evidence="2">
    <location>
        <begin position="1"/>
        <end position="46"/>
    </location>
</feature>
<reference evidence="3" key="1">
    <citation type="submission" date="2017-07" db="EMBL/GenBank/DDBJ databases">
        <title>Taro Niue Genome Assembly and Annotation.</title>
        <authorList>
            <person name="Atibalentja N."/>
            <person name="Keating K."/>
            <person name="Fields C.J."/>
        </authorList>
    </citation>
    <scope>NUCLEOTIDE SEQUENCE</scope>
    <source>
        <strain evidence="3">Niue_2</strain>
        <tissue evidence="3">Leaf</tissue>
    </source>
</reference>
<dbReference type="Gene3D" id="3.40.50.720">
    <property type="entry name" value="NAD(P)-binding Rossmann-like Domain"/>
    <property type="match status" value="2"/>
</dbReference>
<dbReference type="InterPro" id="IPR036291">
    <property type="entry name" value="NAD(P)-bd_dom_sf"/>
</dbReference>
<dbReference type="EMBL" id="NMUH01004917">
    <property type="protein sequence ID" value="MQM11247.1"/>
    <property type="molecule type" value="Genomic_DNA"/>
</dbReference>
<dbReference type="AlphaFoldDB" id="A0A843WTA4"/>
<dbReference type="OrthoDB" id="2735536at2759"/>
<accession>A0A843WTA4</accession>
<evidence type="ECO:0000313" key="4">
    <source>
        <dbReference type="Proteomes" id="UP000652761"/>
    </source>
</evidence>
<dbReference type="PANTHER" id="PTHR10366">
    <property type="entry name" value="NAD DEPENDENT EPIMERASE/DEHYDRATASE"/>
    <property type="match status" value="1"/>
</dbReference>
<dbReference type="InterPro" id="IPR050425">
    <property type="entry name" value="NAD(P)_dehydrat-like"/>
</dbReference>